<evidence type="ECO:0008006" key="4">
    <source>
        <dbReference type="Google" id="ProtNLM"/>
    </source>
</evidence>
<dbReference type="KEGG" id="scj:SCANT_v1c05360"/>
<reference evidence="2 3" key="1">
    <citation type="journal article" date="2015" name="Genome Announc.">
        <title>Complete Genome Sequence of Spiroplasma cantharicola CC-1T (DSM 21588), a Bacterium Isolated from Soldier Beetle (Cantharis carolinus).</title>
        <authorList>
            <person name="Lo W.S."/>
            <person name="Liu P.Y."/>
            <person name="Kuo C.H."/>
        </authorList>
    </citation>
    <scope>NUCLEOTIDE SEQUENCE [LARGE SCALE GENOMIC DNA]</scope>
    <source>
        <strain evidence="2 3">CC-1</strain>
    </source>
</reference>
<keyword evidence="1" id="KW-1133">Transmembrane helix</keyword>
<sequence>MGKFKILKNNKKSQFMIIALIVCSFLILIYTILLSISPIISKNNILTINDAILQENYQNILSMFLYNGKSWIVNPNIFLICYLPMSLSLLAIIFLTSRLITYYIGYKIKNKNGISRIVRPIRSYQITIIFVWVFLILLTLTTFLSLLSASPFFMGVSLQFSISNFIEIDEAITIKIVNQLEGQFGQIYWFSYGWFSNLQGVNNPQEVYKIIDKIMWFMMPFIIQFLALFLGFIGAIFGECSWWTINIAVLKAFDLQTGTSLADQYVKVKKPKINEKNLIDKSIYKDDIKIKNSEISKNLETNDFKTAEIAKNITNWEAKREFESMNTINNFEENKTSEIQQNQQSLETKPYENIKEVKKNYNEIDLSQDKTFDPLVETKCILFYKKLIKMLEIADNTDTQLYLNVVEKLKIIKDSQYNDWLTISNEIQKEINFFTAVDLELVNLIENLILTSNNNFFARYKSDLEELIEDYYFALKTWDLFQAEVKLEQILAIAFTKKELLPKIGFCLKNKVLNNFENINKKTNVINRLESAKNNKDFNSYRDICIEIIKAISPIKSIISNYINKIIYN</sequence>
<gene>
    <name evidence="2" type="ORF">SCANT_v1c05360</name>
</gene>
<evidence type="ECO:0000313" key="2">
    <source>
        <dbReference type="EMBL" id="ALD66442.1"/>
    </source>
</evidence>
<dbReference type="OrthoDB" id="388202at2"/>
<evidence type="ECO:0000313" key="3">
    <source>
        <dbReference type="Proteomes" id="UP000063919"/>
    </source>
</evidence>
<dbReference type="STRING" id="362837.SCANT_v1c05360"/>
<keyword evidence="3" id="KW-1185">Reference proteome</keyword>
<keyword evidence="1" id="KW-0812">Transmembrane</keyword>
<dbReference type="AlphaFoldDB" id="A0A0M4JWR6"/>
<protein>
    <recommendedName>
        <fullName evidence="4">Transmembrane protein</fullName>
    </recommendedName>
</protein>
<proteinExistence type="predicted"/>
<organism evidence="2 3">
    <name type="scientific">Spiroplasma cantharicola</name>
    <dbReference type="NCBI Taxonomy" id="362837"/>
    <lineage>
        <taxon>Bacteria</taxon>
        <taxon>Bacillati</taxon>
        <taxon>Mycoplasmatota</taxon>
        <taxon>Mollicutes</taxon>
        <taxon>Entomoplasmatales</taxon>
        <taxon>Spiroplasmataceae</taxon>
        <taxon>Spiroplasma</taxon>
    </lineage>
</organism>
<feature type="transmembrane region" description="Helical" evidence="1">
    <location>
        <begin position="214"/>
        <end position="237"/>
    </location>
</feature>
<dbReference type="Proteomes" id="UP000063919">
    <property type="component" value="Chromosome"/>
</dbReference>
<dbReference type="EMBL" id="CP012622">
    <property type="protein sequence ID" value="ALD66442.1"/>
    <property type="molecule type" value="Genomic_DNA"/>
</dbReference>
<feature type="transmembrane region" description="Helical" evidence="1">
    <location>
        <begin position="126"/>
        <end position="147"/>
    </location>
</feature>
<feature type="transmembrane region" description="Helical" evidence="1">
    <location>
        <begin position="15"/>
        <end position="40"/>
    </location>
</feature>
<dbReference type="PATRIC" id="fig|362837.3.peg.547"/>
<feature type="transmembrane region" description="Helical" evidence="1">
    <location>
        <begin position="77"/>
        <end position="105"/>
    </location>
</feature>
<keyword evidence="1" id="KW-0472">Membrane</keyword>
<accession>A0A0M4JWR6</accession>
<dbReference type="RefSeq" id="WP_053946201.1">
    <property type="nucleotide sequence ID" value="NZ_CP012622.1"/>
</dbReference>
<evidence type="ECO:0000256" key="1">
    <source>
        <dbReference type="SAM" id="Phobius"/>
    </source>
</evidence>
<name>A0A0M4JWR6_9MOLU</name>